<dbReference type="EMBL" id="KQ997537">
    <property type="protein sequence ID" value="KZV44122.1"/>
    <property type="molecule type" value="Genomic_DNA"/>
</dbReference>
<keyword evidence="3" id="KW-1185">Reference proteome</keyword>
<feature type="compositionally biased region" description="Basic and acidic residues" evidence="1">
    <location>
        <begin position="56"/>
        <end position="69"/>
    </location>
</feature>
<gene>
    <name evidence="2" type="ORF">F511_24608</name>
</gene>
<dbReference type="Proteomes" id="UP000250235">
    <property type="component" value="Unassembled WGS sequence"/>
</dbReference>
<dbReference type="AlphaFoldDB" id="A0A2Z7CAU7"/>
<protein>
    <submittedName>
        <fullName evidence="2">Uncharacterized protein</fullName>
    </submittedName>
</protein>
<evidence type="ECO:0000313" key="2">
    <source>
        <dbReference type="EMBL" id="KZV44122.1"/>
    </source>
</evidence>
<organism evidence="2 3">
    <name type="scientific">Dorcoceras hygrometricum</name>
    <dbReference type="NCBI Taxonomy" id="472368"/>
    <lineage>
        <taxon>Eukaryota</taxon>
        <taxon>Viridiplantae</taxon>
        <taxon>Streptophyta</taxon>
        <taxon>Embryophyta</taxon>
        <taxon>Tracheophyta</taxon>
        <taxon>Spermatophyta</taxon>
        <taxon>Magnoliopsida</taxon>
        <taxon>eudicotyledons</taxon>
        <taxon>Gunneridae</taxon>
        <taxon>Pentapetalae</taxon>
        <taxon>asterids</taxon>
        <taxon>lamiids</taxon>
        <taxon>Lamiales</taxon>
        <taxon>Gesneriaceae</taxon>
        <taxon>Didymocarpoideae</taxon>
        <taxon>Trichosporeae</taxon>
        <taxon>Loxocarpinae</taxon>
        <taxon>Dorcoceras</taxon>
    </lineage>
</organism>
<evidence type="ECO:0000313" key="3">
    <source>
        <dbReference type="Proteomes" id="UP000250235"/>
    </source>
</evidence>
<reference evidence="2 3" key="1">
    <citation type="journal article" date="2015" name="Proc. Natl. Acad. Sci. U.S.A.">
        <title>The resurrection genome of Boea hygrometrica: A blueprint for survival of dehydration.</title>
        <authorList>
            <person name="Xiao L."/>
            <person name="Yang G."/>
            <person name="Zhang L."/>
            <person name="Yang X."/>
            <person name="Zhao S."/>
            <person name="Ji Z."/>
            <person name="Zhou Q."/>
            <person name="Hu M."/>
            <person name="Wang Y."/>
            <person name="Chen M."/>
            <person name="Xu Y."/>
            <person name="Jin H."/>
            <person name="Xiao X."/>
            <person name="Hu G."/>
            <person name="Bao F."/>
            <person name="Hu Y."/>
            <person name="Wan P."/>
            <person name="Li L."/>
            <person name="Deng X."/>
            <person name="Kuang T."/>
            <person name="Xiang C."/>
            <person name="Zhu J.K."/>
            <person name="Oliver M.J."/>
            <person name="He Y."/>
        </authorList>
    </citation>
    <scope>NUCLEOTIDE SEQUENCE [LARGE SCALE GENOMIC DNA]</scope>
    <source>
        <strain evidence="3">cv. XS01</strain>
    </source>
</reference>
<accession>A0A2Z7CAU7</accession>
<evidence type="ECO:0000256" key="1">
    <source>
        <dbReference type="SAM" id="MobiDB-lite"/>
    </source>
</evidence>
<sequence>MNQLQALEEEDGSAGTSKGNQLEHLSGPSMMMSSVTTSCSADEERSAGARGPAGTEAKKSRKLELERESSAGALSVDDISSDVINQQQATVQSAGRSISRELQPAVADALCDEENQQSRATVDPVARFSAIAYPVDMVSRRKKSRSSEAWQPGAKYPVDKETAVSRNVVTKNRQQLSEHLLNNLLENIQPFNAINAQDGRING</sequence>
<feature type="region of interest" description="Disordered" evidence="1">
    <location>
        <begin position="1"/>
        <end position="75"/>
    </location>
</feature>
<proteinExistence type="predicted"/>
<name>A0A2Z7CAU7_9LAMI</name>